<proteinExistence type="predicted"/>
<name>A0A8X6W332_TRICX</name>
<dbReference type="AlphaFoldDB" id="A0A8X6W332"/>
<comment type="caution">
    <text evidence="1">The sequence shown here is derived from an EMBL/GenBank/DDBJ whole genome shotgun (WGS) entry which is preliminary data.</text>
</comment>
<protein>
    <submittedName>
        <fullName evidence="1">Uncharacterized protein</fullName>
    </submittedName>
</protein>
<reference evidence="1" key="1">
    <citation type="submission" date="2020-08" db="EMBL/GenBank/DDBJ databases">
        <title>Multicomponent nature underlies the extraordinary mechanical properties of spider dragline silk.</title>
        <authorList>
            <person name="Kono N."/>
            <person name="Nakamura H."/>
            <person name="Mori M."/>
            <person name="Yoshida Y."/>
            <person name="Ohtoshi R."/>
            <person name="Malay A.D."/>
            <person name="Moran D.A.P."/>
            <person name="Tomita M."/>
            <person name="Numata K."/>
            <person name="Arakawa K."/>
        </authorList>
    </citation>
    <scope>NUCLEOTIDE SEQUENCE</scope>
</reference>
<evidence type="ECO:0000313" key="1">
    <source>
        <dbReference type="EMBL" id="GFY27147.1"/>
    </source>
</evidence>
<accession>A0A8X6W332</accession>
<sequence length="140" mass="16312">MQPDLRMNICEHIICFLQHQVYSFRNKRNIIGHEWLKEGNEKQHFSVKHDLMASNHTITVAFQYNPADYRLSQHVLISAITEVCPYCKTLKFKGETKGMFCTTGKIKLPQLGEPPEPLKTLLAIYTAESKHFLYNIPKYN</sequence>
<organism evidence="1 2">
    <name type="scientific">Trichonephila clavipes</name>
    <name type="common">Golden silk orbweaver</name>
    <name type="synonym">Nephila clavipes</name>
    <dbReference type="NCBI Taxonomy" id="2585209"/>
    <lineage>
        <taxon>Eukaryota</taxon>
        <taxon>Metazoa</taxon>
        <taxon>Ecdysozoa</taxon>
        <taxon>Arthropoda</taxon>
        <taxon>Chelicerata</taxon>
        <taxon>Arachnida</taxon>
        <taxon>Araneae</taxon>
        <taxon>Araneomorphae</taxon>
        <taxon>Entelegynae</taxon>
        <taxon>Araneoidea</taxon>
        <taxon>Nephilidae</taxon>
        <taxon>Trichonephila</taxon>
    </lineage>
</organism>
<keyword evidence="2" id="KW-1185">Reference proteome</keyword>
<dbReference type="Proteomes" id="UP000887159">
    <property type="component" value="Unassembled WGS sequence"/>
</dbReference>
<dbReference type="EMBL" id="BMAU01021379">
    <property type="protein sequence ID" value="GFY27147.1"/>
    <property type="molecule type" value="Genomic_DNA"/>
</dbReference>
<evidence type="ECO:0000313" key="2">
    <source>
        <dbReference type="Proteomes" id="UP000887159"/>
    </source>
</evidence>
<gene>
    <name evidence="1" type="primary">NOO_LOCUS10922</name>
    <name evidence="1" type="ORF">TNCV_2067681</name>
</gene>